<dbReference type="PANTHER" id="PTHR47691">
    <property type="entry name" value="REGULATOR-RELATED"/>
    <property type="match status" value="1"/>
</dbReference>
<dbReference type="PROSITE" id="PS00107">
    <property type="entry name" value="PROTEIN_KINASE_ATP"/>
    <property type="match status" value="1"/>
</dbReference>
<organism evidence="8 9">
    <name type="scientific">Nocardia bhagyanarayanae</name>
    <dbReference type="NCBI Taxonomy" id="1215925"/>
    <lineage>
        <taxon>Bacteria</taxon>
        <taxon>Bacillati</taxon>
        <taxon>Actinomycetota</taxon>
        <taxon>Actinomycetes</taxon>
        <taxon>Mycobacteriales</taxon>
        <taxon>Nocardiaceae</taxon>
        <taxon>Nocardia</taxon>
    </lineage>
</organism>
<dbReference type="PRINTS" id="PR00038">
    <property type="entry name" value="HTHLUXR"/>
</dbReference>
<feature type="repeat" description="TPR" evidence="3">
    <location>
        <begin position="847"/>
        <end position="880"/>
    </location>
</feature>
<dbReference type="SMART" id="SM00421">
    <property type="entry name" value="HTH_LUXR"/>
    <property type="match status" value="1"/>
</dbReference>
<keyword evidence="1 4" id="KW-0547">Nucleotide-binding</keyword>
<evidence type="ECO:0000259" key="6">
    <source>
        <dbReference type="PROSITE" id="PS50011"/>
    </source>
</evidence>
<dbReference type="PANTHER" id="PTHR47691:SF3">
    <property type="entry name" value="HTH-TYPE TRANSCRIPTIONAL REGULATOR RV0890C-RELATED"/>
    <property type="match status" value="1"/>
</dbReference>
<accession>A0A543EXX2</accession>
<dbReference type="InterPro" id="IPR036388">
    <property type="entry name" value="WH-like_DNA-bd_sf"/>
</dbReference>
<dbReference type="Gene3D" id="1.10.10.10">
    <property type="entry name" value="Winged helix-like DNA-binding domain superfamily/Winged helix DNA-binding domain"/>
    <property type="match status" value="1"/>
</dbReference>
<dbReference type="SMART" id="SM00028">
    <property type="entry name" value="TPR"/>
    <property type="match status" value="2"/>
</dbReference>
<dbReference type="SUPFAM" id="SSF56112">
    <property type="entry name" value="Protein kinase-like (PK-like)"/>
    <property type="match status" value="1"/>
</dbReference>
<dbReference type="Gene3D" id="1.25.40.10">
    <property type="entry name" value="Tetratricopeptide repeat domain"/>
    <property type="match status" value="1"/>
</dbReference>
<dbReference type="SUPFAM" id="SSF52540">
    <property type="entry name" value="P-loop containing nucleoside triphosphate hydrolases"/>
    <property type="match status" value="1"/>
</dbReference>
<dbReference type="PROSITE" id="PS50011">
    <property type="entry name" value="PROTEIN_KINASE_DOM"/>
    <property type="match status" value="1"/>
</dbReference>
<evidence type="ECO:0000256" key="5">
    <source>
        <dbReference type="SAM" id="MobiDB-lite"/>
    </source>
</evidence>
<dbReference type="SUPFAM" id="SSF48452">
    <property type="entry name" value="TPR-like"/>
    <property type="match status" value="1"/>
</dbReference>
<dbReference type="InterPro" id="IPR058852">
    <property type="entry name" value="HTH_77"/>
</dbReference>
<dbReference type="InterPro" id="IPR011990">
    <property type="entry name" value="TPR-like_helical_dom_sf"/>
</dbReference>
<dbReference type="InterPro" id="IPR019734">
    <property type="entry name" value="TPR_rpt"/>
</dbReference>
<evidence type="ECO:0000313" key="8">
    <source>
        <dbReference type="EMBL" id="TQM26412.1"/>
    </source>
</evidence>
<dbReference type="Gene3D" id="1.10.510.10">
    <property type="entry name" value="Transferase(Phosphotransferase) domain 1"/>
    <property type="match status" value="1"/>
</dbReference>
<dbReference type="GO" id="GO:0003677">
    <property type="term" value="F:DNA binding"/>
    <property type="evidence" value="ECO:0007669"/>
    <property type="project" value="InterPro"/>
</dbReference>
<keyword evidence="8" id="KW-0723">Serine/threonine-protein kinase</keyword>
<dbReference type="Proteomes" id="UP000316331">
    <property type="component" value="Unassembled WGS sequence"/>
</dbReference>
<dbReference type="GO" id="GO:0004674">
    <property type="term" value="F:protein serine/threonine kinase activity"/>
    <property type="evidence" value="ECO:0007669"/>
    <property type="project" value="UniProtKB-KW"/>
</dbReference>
<dbReference type="Gene3D" id="3.40.50.300">
    <property type="entry name" value="P-loop containing nucleotide triphosphate hydrolases"/>
    <property type="match status" value="1"/>
</dbReference>
<evidence type="ECO:0000313" key="9">
    <source>
        <dbReference type="Proteomes" id="UP000316331"/>
    </source>
</evidence>
<dbReference type="PROSITE" id="PS50005">
    <property type="entry name" value="TPR"/>
    <property type="match status" value="1"/>
</dbReference>
<dbReference type="CDD" id="cd06170">
    <property type="entry name" value="LuxR_C_like"/>
    <property type="match status" value="1"/>
</dbReference>
<feature type="binding site" evidence="4">
    <location>
        <position position="55"/>
    </location>
    <ligand>
        <name>ATP</name>
        <dbReference type="ChEBI" id="CHEBI:30616"/>
    </ligand>
</feature>
<dbReference type="OrthoDB" id="136365at2"/>
<keyword evidence="2 4" id="KW-0067">ATP-binding</keyword>
<feature type="region of interest" description="Disordered" evidence="5">
    <location>
        <begin position="300"/>
        <end position="334"/>
    </location>
</feature>
<keyword evidence="3" id="KW-0802">TPR repeat</keyword>
<dbReference type="GO" id="GO:0006355">
    <property type="term" value="P:regulation of DNA-templated transcription"/>
    <property type="evidence" value="ECO:0007669"/>
    <property type="project" value="InterPro"/>
</dbReference>
<feature type="region of interest" description="Disordered" evidence="5">
    <location>
        <begin position="263"/>
        <end position="288"/>
    </location>
</feature>
<dbReference type="InterPro" id="IPR027417">
    <property type="entry name" value="P-loop_NTPase"/>
</dbReference>
<reference evidence="8 9" key="1">
    <citation type="submission" date="2019-06" db="EMBL/GenBank/DDBJ databases">
        <title>Sequencing the genomes of 1000 actinobacteria strains.</title>
        <authorList>
            <person name="Klenk H.-P."/>
        </authorList>
    </citation>
    <scope>NUCLEOTIDE SEQUENCE [LARGE SCALE GENOMIC DNA]</scope>
    <source>
        <strain evidence="8 9">DSM 103495</strain>
    </source>
</reference>
<dbReference type="Pfam" id="PF25872">
    <property type="entry name" value="HTH_77"/>
    <property type="match status" value="1"/>
</dbReference>
<feature type="domain" description="HTH luxR-type" evidence="7">
    <location>
        <begin position="1018"/>
        <end position="1083"/>
    </location>
</feature>
<gene>
    <name evidence="8" type="ORF">FB390_6604</name>
</gene>
<dbReference type="PRINTS" id="PR00364">
    <property type="entry name" value="DISEASERSIST"/>
</dbReference>
<proteinExistence type="predicted"/>
<evidence type="ECO:0000256" key="3">
    <source>
        <dbReference type="PROSITE-ProRule" id="PRU00339"/>
    </source>
</evidence>
<dbReference type="Pfam" id="PF00196">
    <property type="entry name" value="GerE"/>
    <property type="match status" value="1"/>
</dbReference>
<keyword evidence="9" id="KW-1185">Reference proteome</keyword>
<sequence length="1091" mass="118945">MTGADPFATQRDVSGSVVAELAAAGFDDAVEIGRGGFGAVYRCRQVALDRVVAVKVLTADLDEDNRERFFREQRAAGRLTGHPNIVNVLHAGVTENGRPFLVMPYYPHGSLDARIRGNGPLELGEALRLGVKMAGALETAHRFGILHRDVKPANILFTDYDEPTLVDFGIAHFAGGFVTGTGIVTGTPAFTAPEVIAGEPPSPAADVYGLGATLFAAITGHAAFERRSGEQVVAQFVRITSEPVPDLREQGIPEEVSAVVERAMGRDPGSRPSAAELGEQLQESQREQGLSVDAMALHIPPQAGGETQAERKKPSTTGVRERRPPQTSRPGRTPVELTSFVDRRTELTEATNALSAARLVTLTGIGGVGKTRLAVRVADNAEGGFAGGMAFVDIGEVRDESLLVSIVAGALGVRDRSVRPLREVLVEFLADREVLLVLDNCEQMVDAVAELADSLLRACPGLRILATSREPIGLDGEVVLPINPLAVPDPDRLPRSLARNDAMRLFAERAAAAVAGFEITEDNKVTIARICRRLDGLPLPIELATARLRVMSPEQILQRLTDRFALLTRGSRSAPPRQQTLRMCVDWSYELCTPDEQRVWAQLSVFAGSFEFDAAQHICGDDPAVDLLDTVASLVDKSILVREEAGSAVRFGMLGTVRDYGREKLRETGEYVEVRRRYRDWYEKLALDAEAGLASARGLYWVGRLRREQPDLRQALEFSVSDNPEVGIRIAAAVWPFWFVQGSLGEGRRWLDRLLARRTGRLTVDQAVAFYAASLMAAVQGDLAAAARLVREGRALVEESTDPLTRARIDFAEGVLALFGGDPSAAHPYLENAVEVSAKYGDALFRIDAVTNLGVAHELRHDFEKAVEYYEHALALADECGETLYRPYVLWSLAVLSWRQGDRARATRLLAESLRVSRTVNDRTDASMCLRVSAWIAAEEDNAERAVVLMAAAEQIGRSVGTSSMWFPELLVYEEECERRTREALSERTYTAAQREGAALGFDAAIAYALGENAPSAPDVAGRKLTKREREVAELIAEGLTNREIATRLVISPRTAQGHVEHLLTKLGFTSRTQVAAWIAASRKESAKTTR</sequence>
<dbReference type="SUPFAM" id="SSF46894">
    <property type="entry name" value="C-terminal effector domain of the bipartite response regulators"/>
    <property type="match status" value="1"/>
</dbReference>
<feature type="compositionally biased region" description="Basic and acidic residues" evidence="5">
    <location>
        <begin position="308"/>
        <end position="324"/>
    </location>
</feature>
<dbReference type="InterPro" id="IPR017441">
    <property type="entry name" value="Protein_kinase_ATP_BS"/>
</dbReference>
<keyword evidence="8" id="KW-0418">Kinase</keyword>
<dbReference type="CDD" id="cd14014">
    <property type="entry name" value="STKc_PknB_like"/>
    <property type="match status" value="1"/>
</dbReference>
<evidence type="ECO:0000256" key="1">
    <source>
        <dbReference type="ARBA" id="ARBA00022741"/>
    </source>
</evidence>
<name>A0A543EXX2_9NOCA</name>
<dbReference type="SMART" id="SM00220">
    <property type="entry name" value="S_TKc"/>
    <property type="match status" value="1"/>
</dbReference>
<protein>
    <submittedName>
        <fullName evidence="8">Non-specific serine/threonine protein kinase</fullName>
    </submittedName>
</protein>
<dbReference type="InterPro" id="IPR000792">
    <property type="entry name" value="Tscrpt_reg_LuxR_C"/>
</dbReference>
<dbReference type="InterPro" id="IPR011009">
    <property type="entry name" value="Kinase-like_dom_sf"/>
</dbReference>
<dbReference type="RefSeq" id="WP_141812955.1">
    <property type="nucleotide sequence ID" value="NZ_VFPG01000002.1"/>
</dbReference>
<dbReference type="Pfam" id="PF00069">
    <property type="entry name" value="Pkinase"/>
    <property type="match status" value="1"/>
</dbReference>
<comment type="caution">
    <text evidence="8">The sequence shown here is derived from an EMBL/GenBank/DDBJ whole genome shotgun (WGS) entry which is preliminary data.</text>
</comment>
<dbReference type="Gene3D" id="3.30.200.20">
    <property type="entry name" value="Phosphorylase Kinase, domain 1"/>
    <property type="match status" value="1"/>
</dbReference>
<dbReference type="PROSITE" id="PS00108">
    <property type="entry name" value="PROTEIN_KINASE_ST"/>
    <property type="match status" value="1"/>
</dbReference>
<dbReference type="AlphaFoldDB" id="A0A543EXX2"/>
<dbReference type="InterPro" id="IPR016032">
    <property type="entry name" value="Sig_transdc_resp-reg_C-effctor"/>
</dbReference>
<feature type="domain" description="Protein kinase" evidence="6">
    <location>
        <begin position="26"/>
        <end position="290"/>
    </location>
</feature>
<dbReference type="EMBL" id="VFPG01000002">
    <property type="protein sequence ID" value="TQM26412.1"/>
    <property type="molecule type" value="Genomic_DNA"/>
</dbReference>
<dbReference type="InterPro" id="IPR000719">
    <property type="entry name" value="Prot_kinase_dom"/>
</dbReference>
<dbReference type="PROSITE" id="PS50043">
    <property type="entry name" value="HTH_LUXR_2"/>
    <property type="match status" value="1"/>
</dbReference>
<dbReference type="GO" id="GO:0005524">
    <property type="term" value="F:ATP binding"/>
    <property type="evidence" value="ECO:0007669"/>
    <property type="project" value="UniProtKB-UniRule"/>
</dbReference>
<evidence type="ECO:0000256" key="2">
    <source>
        <dbReference type="ARBA" id="ARBA00022840"/>
    </source>
</evidence>
<dbReference type="GO" id="GO:0043531">
    <property type="term" value="F:ADP binding"/>
    <property type="evidence" value="ECO:0007669"/>
    <property type="project" value="InterPro"/>
</dbReference>
<keyword evidence="8" id="KW-0808">Transferase</keyword>
<evidence type="ECO:0000256" key="4">
    <source>
        <dbReference type="PROSITE-ProRule" id="PRU10141"/>
    </source>
</evidence>
<evidence type="ECO:0000259" key="7">
    <source>
        <dbReference type="PROSITE" id="PS50043"/>
    </source>
</evidence>
<dbReference type="InterPro" id="IPR008271">
    <property type="entry name" value="Ser/Thr_kinase_AS"/>
</dbReference>